<dbReference type="EMBL" id="JBBWWR010000005">
    <property type="protein sequence ID" value="KAK8965908.1"/>
    <property type="molecule type" value="Genomic_DNA"/>
</dbReference>
<name>A0ABR2MNY6_9ASPA</name>
<dbReference type="Proteomes" id="UP001412067">
    <property type="component" value="Unassembled WGS sequence"/>
</dbReference>
<evidence type="ECO:0000313" key="6">
    <source>
        <dbReference type="EMBL" id="KAK8965908.1"/>
    </source>
</evidence>
<sequence length="799" mass="88967">MMDQEENSFKKKTENNRKEIHNKAHQNHNQYDTSEQMSKIKFKHRKSEIYLNVDRDGFPSKLHKRLRDEKPPIDNNSSNGHATPLRKKVDPETAKYFLEIANLFESNAVDMDVRPTVCGNALEETRGKEMELATDMIISRTLQCLLEGCDLEQLCSFLRSSADQFSSMAVDKFGSHVAETALKSLALHLQDDQSCLMVEEALHKICQVVGADVVNIMCSSYGSHVLRSLLCLCKGVPLDALEGFHVTKPSTILADRLSCVPAQPGLTDLRNIQNSFPETFNFLVQEILNHAKDEISCLRVEKYSSFVLQSMLKLLAGNDQVLLHAILTLLGCQEESFVENRFTDATKQKLEGEVLVWIEDAASSHLLEVIVEVAPEVLYNELLCVIFRGPQLQISSHQFGNFIVQALVSSAKTKEHVNLIWEELGPHLYELLEAGKPGVVASILAACQRLQTHVDEFCQALSVAACSESTFPTGIVPHLLHLDSYFKVKSHWNWSVGDKMNVLGCLMLQSVFKSSNSATRPYIASVTSMAADHILETAKDVGGGRVLEAFLCSDALTKQKLEVITKLHGHFGELSLHPSGSFTVEKCFISSNIPMKEAIAAEVLNVQPELSKTRHGPHLLRKLDIEGFARSPEQWKSRHESKATAYRDYLATFGDKSQVTIEEAPKSSPVVSGKKRKKQEKMTEHGNACIENNSSRPFPAAGKPRFISGGRHKSKRPGSLGSNSVKFEAGKSFIRNSMNTQPAMKSDTKKSNSELADLADLARKSKLSRGDVQRLFDPKTSGDRKQLGTPFLGKQPRRR</sequence>
<evidence type="ECO:0000256" key="1">
    <source>
        <dbReference type="ARBA" id="ARBA00022737"/>
    </source>
</evidence>
<feature type="region of interest" description="Disordered" evidence="4">
    <location>
        <begin position="66"/>
        <end position="87"/>
    </location>
</feature>
<feature type="region of interest" description="Disordered" evidence="4">
    <location>
        <begin position="662"/>
        <end position="799"/>
    </location>
</feature>
<evidence type="ECO:0000256" key="4">
    <source>
        <dbReference type="SAM" id="MobiDB-lite"/>
    </source>
</evidence>
<organism evidence="6 7">
    <name type="scientific">Platanthera guangdongensis</name>
    <dbReference type="NCBI Taxonomy" id="2320717"/>
    <lineage>
        <taxon>Eukaryota</taxon>
        <taxon>Viridiplantae</taxon>
        <taxon>Streptophyta</taxon>
        <taxon>Embryophyta</taxon>
        <taxon>Tracheophyta</taxon>
        <taxon>Spermatophyta</taxon>
        <taxon>Magnoliopsida</taxon>
        <taxon>Liliopsida</taxon>
        <taxon>Asparagales</taxon>
        <taxon>Orchidaceae</taxon>
        <taxon>Orchidoideae</taxon>
        <taxon>Orchideae</taxon>
        <taxon>Orchidinae</taxon>
        <taxon>Platanthera</taxon>
    </lineage>
</organism>
<dbReference type="Gene3D" id="1.25.10.10">
    <property type="entry name" value="Leucine-rich Repeat Variant"/>
    <property type="match status" value="2"/>
</dbReference>
<comment type="caution">
    <text evidence="6">The sequence shown here is derived from an EMBL/GenBank/DDBJ whole genome shotgun (WGS) entry which is preliminary data.</text>
</comment>
<dbReference type="InterPro" id="IPR033133">
    <property type="entry name" value="PUM-HD"/>
</dbReference>
<protein>
    <recommendedName>
        <fullName evidence="5">PUM-HD domain-containing protein</fullName>
    </recommendedName>
</protein>
<dbReference type="InterPro" id="IPR001313">
    <property type="entry name" value="Pumilio_RNA-bd_rpt"/>
</dbReference>
<feature type="domain" description="PUM-HD" evidence="5">
    <location>
        <begin position="54"/>
        <end position="451"/>
    </location>
</feature>
<accession>A0ABR2MNY6</accession>
<keyword evidence="1" id="KW-0677">Repeat</keyword>
<feature type="compositionally biased region" description="Basic and acidic residues" evidence="4">
    <location>
        <begin position="760"/>
        <end position="786"/>
    </location>
</feature>
<keyword evidence="3" id="KW-0539">Nucleus</keyword>
<feature type="compositionally biased region" description="Polar residues" evidence="4">
    <location>
        <begin position="734"/>
        <end position="743"/>
    </location>
</feature>
<dbReference type="PROSITE" id="PS50303">
    <property type="entry name" value="PUM_HD"/>
    <property type="match status" value="1"/>
</dbReference>
<evidence type="ECO:0000256" key="3">
    <source>
        <dbReference type="ARBA" id="ARBA00023242"/>
    </source>
</evidence>
<proteinExistence type="predicted"/>
<evidence type="ECO:0000259" key="5">
    <source>
        <dbReference type="PROSITE" id="PS50303"/>
    </source>
</evidence>
<feature type="compositionally biased region" description="Basic and acidic residues" evidence="4">
    <location>
        <begin position="7"/>
        <end position="22"/>
    </location>
</feature>
<dbReference type="InterPro" id="IPR040000">
    <property type="entry name" value="NOP9"/>
</dbReference>
<evidence type="ECO:0000256" key="2">
    <source>
        <dbReference type="ARBA" id="ARBA00022845"/>
    </source>
</evidence>
<gene>
    <name evidence="6" type="ORF">KSP40_PGU008064</name>
</gene>
<feature type="compositionally biased region" description="Polar residues" evidence="4">
    <location>
        <begin position="27"/>
        <end position="37"/>
    </location>
</feature>
<dbReference type="Pfam" id="PF22493">
    <property type="entry name" value="PUF_NOP9"/>
    <property type="match status" value="1"/>
</dbReference>
<evidence type="ECO:0000313" key="7">
    <source>
        <dbReference type="Proteomes" id="UP001412067"/>
    </source>
</evidence>
<keyword evidence="2" id="KW-0810">Translation regulation</keyword>
<dbReference type="PANTHER" id="PTHR13102">
    <property type="entry name" value="NUCLEOLAR PROTEIN 9"/>
    <property type="match status" value="1"/>
</dbReference>
<dbReference type="SUPFAM" id="SSF48371">
    <property type="entry name" value="ARM repeat"/>
    <property type="match status" value="1"/>
</dbReference>
<reference evidence="6 7" key="1">
    <citation type="journal article" date="2022" name="Nat. Plants">
        <title>Genomes of leafy and leafless Platanthera orchids illuminate the evolution of mycoheterotrophy.</title>
        <authorList>
            <person name="Li M.H."/>
            <person name="Liu K.W."/>
            <person name="Li Z."/>
            <person name="Lu H.C."/>
            <person name="Ye Q.L."/>
            <person name="Zhang D."/>
            <person name="Wang J.Y."/>
            <person name="Li Y.F."/>
            <person name="Zhong Z.M."/>
            <person name="Liu X."/>
            <person name="Yu X."/>
            <person name="Liu D.K."/>
            <person name="Tu X.D."/>
            <person name="Liu B."/>
            <person name="Hao Y."/>
            <person name="Liao X.Y."/>
            <person name="Jiang Y.T."/>
            <person name="Sun W.H."/>
            <person name="Chen J."/>
            <person name="Chen Y.Q."/>
            <person name="Ai Y."/>
            <person name="Zhai J.W."/>
            <person name="Wu S.S."/>
            <person name="Zhou Z."/>
            <person name="Hsiao Y.Y."/>
            <person name="Wu W.L."/>
            <person name="Chen Y.Y."/>
            <person name="Lin Y.F."/>
            <person name="Hsu J.L."/>
            <person name="Li C.Y."/>
            <person name="Wang Z.W."/>
            <person name="Zhao X."/>
            <person name="Zhong W.Y."/>
            <person name="Ma X.K."/>
            <person name="Ma L."/>
            <person name="Huang J."/>
            <person name="Chen G.Z."/>
            <person name="Huang M.Z."/>
            <person name="Huang L."/>
            <person name="Peng D.H."/>
            <person name="Luo Y.B."/>
            <person name="Zou S.Q."/>
            <person name="Chen S.P."/>
            <person name="Lan S."/>
            <person name="Tsai W.C."/>
            <person name="Van de Peer Y."/>
            <person name="Liu Z.J."/>
        </authorList>
    </citation>
    <scope>NUCLEOTIDE SEQUENCE [LARGE SCALE GENOMIC DNA]</scope>
    <source>
        <strain evidence="6">Lor288</strain>
    </source>
</reference>
<dbReference type="InterPro" id="IPR011989">
    <property type="entry name" value="ARM-like"/>
</dbReference>
<dbReference type="InterPro" id="IPR016024">
    <property type="entry name" value="ARM-type_fold"/>
</dbReference>
<feature type="region of interest" description="Disordered" evidence="4">
    <location>
        <begin position="1"/>
        <end position="37"/>
    </location>
</feature>
<dbReference type="PANTHER" id="PTHR13102:SF0">
    <property type="entry name" value="NUCLEOLAR PROTEIN 9"/>
    <property type="match status" value="1"/>
</dbReference>
<dbReference type="SMART" id="SM00025">
    <property type="entry name" value="Pumilio"/>
    <property type="match status" value="4"/>
</dbReference>
<keyword evidence="7" id="KW-1185">Reference proteome</keyword>